<evidence type="ECO:0000256" key="6">
    <source>
        <dbReference type="ARBA" id="ARBA00022683"/>
    </source>
</evidence>
<evidence type="ECO:0000256" key="7">
    <source>
        <dbReference type="ARBA" id="ARBA00022777"/>
    </source>
</evidence>
<dbReference type="GO" id="GO:0005737">
    <property type="term" value="C:cytoplasm"/>
    <property type="evidence" value="ECO:0007669"/>
    <property type="project" value="UniProtKB-SubCell"/>
</dbReference>
<keyword evidence="2" id="KW-0813">Transport</keyword>
<dbReference type="Pfam" id="PF03610">
    <property type="entry name" value="EIIA-man"/>
    <property type="match status" value="1"/>
</dbReference>
<gene>
    <name evidence="9" type="ORF">E5347_01080</name>
</gene>
<dbReference type="Proteomes" id="UP000306888">
    <property type="component" value="Unassembled WGS sequence"/>
</dbReference>
<keyword evidence="10" id="KW-1185">Reference proteome</keyword>
<dbReference type="EMBL" id="SRYR01000001">
    <property type="protein sequence ID" value="TGY43432.1"/>
    <property type="molecule type" value="Genomic_DNA"/>
</dbReference>
<comment type="subcellular location">
    <subcellularLocation>
        <location evidence="1">Cytoplasm</location>
    </subcellularLocation>
</comment>
<feature type="domain" description="PTS EIIA type-4" evidence="8">
    <location>
        <begin position="1"/>
        <end position="121"/>
    </location>
</feature>
<organism evidence="9 10">
    <name type="scientific">Clostridium sartagoforme</name>
    <dbReference type="NCBI Taxonomy" id="84031"/>
    <lineage>
        <taxon>Bacteria</taxon>
        <taxon>Bacillati</taxon>
        <taxon>Bacillota</taxon>
        <taxon>Clostridia</taxon>
        <taxon>Eubacteriales</taxon>
        <taxon>Clostridiaceae</taxon>
        <taxon>Clostridium</taxon>
    </lineage>
</organism>
<dbReference type="AlphaFoldDB" id="A0A4S2DNS1"/>
<dbReference type="InterPro" id="IPR051471">
    <property type="entry name" value="Bacterial_PTS_sugar_comp"/>
</dbReference>
<dbReference type="RefSeq" id="WP_136003707.1">
    <property type="nucleotide sequence ID" value="NZ_SRYR01000001.1"/>
</dbReference>
<dbReference type="Gene3D" id="3.40.50.510">
    <property type="entry name" value="Phosphotransferase system, mannose-type IIA component"/>
    <property type="match status" value="1"/>
</dbReference>
<evidence type="ECO:0000313" key="9">
    <source>
        <dbReference type="EMBL" id="TGY43432.1"/>
    </source>
</evidence>
<dbReference type="InterPro" id="IPR033887">
    <property type="entry name" value="PTS_IIA_man"/>
</dbReference>
<evidence type="ECO:0000256" key="4">
    <source>
        <dbReference type="ARBA" id="ARBA00022597"/>
    </source>
</evidence>
<keyword evidence="3" id="KW-0963">Cytoplasm</keyword>
<evidence type="ECO:0000256" key="1">
    <source>
        <dbReference type="ARBA" id="ARBA00004496"/>
    </source>
</evidence>
<keyword evidence="4 9" id="KW-0762">Sugar transport</keyword>
<dbReference type="OrthoDB" id="6623712at2"/>
<sequence length="139" mass="15608">MNHIILASHGHMAKGIKDTLNMIIGNAEGVKAFSSYRDEDENIREAVEREVKNNYETKDIYILTDIFGGSVNNELISLLKEYPNIHIISGMNLPLVISIATCDDISEKLLEEFIKESRESIVNCNNLLKNLNNEGGEDL</sequence>
<dbReference type="PROSITE" id="PS51096">
    <property type="entry name" value="PTS_EIIA_TYPE_4"/>
    <property type="match status" value="1"/>
</dbReference>
<dbReference type="SUPFAM" id="SSF53062">
    <property type="entry name" value="PTS system fructose IIA component-like"/>
    <property type="match status" value="1"/>
</dbReference>
<dbReference type="PANTHER" id="PTHR33799:SF1">
    <property type="entry name" value="PTS SYSTEM MANNOSE-SPECIFIC EIIAB COMPONENT-RELATED"/>
    <property type="match status" value="1"/>
</dbReference>
<dbReference type="GO" id="GO:0016020">
    <property type="term" value="C:membrane"/>
    <property type="evidence" value="ECO:0007669"/>
    <property type="project" value="InterPro"/>
</dbReference>
<evidence type="ECO:0000313" key="10">
    <source>
        <dbReference type="Proteomes" id="UP000306888"/>
    </source>
</evidence>
<accession>A0A4S2DNS1</accession>
<dbReference type="CDD" id="cd00006">
    <property type="entry name" value="PTS_IIA_man"/>
    <property type="match status" value="1"/>
</dbReference>
<dbReference type="InterPro" id="IPR004701">
    <property type="entry name" value="PTS_EIIA_man-typ"/>
</dbReference>
<keyword evidence="6" id="KW-0598">Phosphotransferase system</keyword>
<dbReference type="GO" id="GO:0009401">
    <property type="term" value="P:phosphoenolpyruvate-dependent sugar phosphotransferase system"/>
    <property type="evidence" value="ECO:0007669"/>
    <property type="project" value="UniProtKB-KW"/>
</dbReference>
<evidence type="ECO:0000259" key="8">
    <source>
        <dbReference type="PROSITE" id="PS51096"/>
    </source>
</evidence>
<evidence type="ECO:0000256" key="3">
    <source>
        <dbReference type="ARBA" id="ARBA00022490"/>
    </source>
</evidence>
<protein>
    <submittedName>
        <fullName evidence="9">PTS sugar transporter subunit IIA</fullName>
    </submittedName>
</protein>
<dbReference type="GO" id="GO:0016301">
    <property type="term" value="F:kinase activity"/>
    <property type="evidence" value="ECO:0007669"/>
    <property type="project" value="UniProtKB-KW"/>
</dbReference>
<comment type="caution">
    <text evidence="9">The sequence shown here is derived from an EMBL/GenBank/DDBJ whole genome shotgun (WGS) entry which is preliminary data.</text>
</comment>
<proteinExistence type="predicted"/>
<keyword evidence="7" id="KW-0418">Kinase</keyword>
<name>A0A4S2DNS1_9CLOT</name>
<evidence type="ECO:0000256" key="5">
    <source>
        <dbReference type="ARBA" id="ARBA00022679"/>
    </source>
</evidence>
<reference evidence="9 10" key="1">
    <citation type="submission" date="2019-04" db="EMBL/GenBank/DDBJ databases">
        <title>Microbes associate with the intestines of laboratory mice.</title>
        <authorList>
            <person name="Navarre W."/>
            <person name="Wong E."/>
            <person name="Huang K."/>
            <person name="Tropini C."/>
            <person name="Ng K."/>
            <person name="Yu B."/>
        </authorList>
    </citation>
    <scope>NUCLEOTIDE SEQUENCE [LARGE SCALE GENOMIC DNA]</scope>
    <source>
        <strain evidence="9 10">NM50_B9-20</strain>
    </source>
</reference>
<keyword evidence="5" id="KW-0808">Transferase</keyword>
<dbReference type="PANTHER" id="PTHR33799">
    <property type="entry name" value="PTS PERMEASE-RELATED-RELATED"/>
    <property type="match status" value="1"/>
</dbReference>
<dbReference type="InterPro" id="IPR036662">
    <property type="entry name" value="PTS_EIIA_man-typ_sf"/>
</dbReference>
<evidence type="ECO:0000256" key="2">
    <source>
        <dbReference type="ARBA" id="ARBA00022448"/>
    </source>
</evidence>